<evidence type="ECO:0000259" key="2">
    <source>
        <dbReference type="PROSITE" id="PS50943"/>
    </source>
</evidence>
<gene>
    <name evidence="3" type="ORF">HMPREF0620_0914</name>
</gene>
<reference evidence="3 4" key="1">
    <citation type="submission" date="2010-12" db="EMBL/GenBank/DDBJ databases">
        <authorList>
            <person name="Muzny D."/>
            <person name="Qin X."/>
            <person name="Buhay C."/>
            <person name="Dugan-Rocha S."/>
            <person name="Ding Y."/>
            <person name="Chen G."/>
            <person name="Hawes A."/>
            <person name="Holder M."/>
            <person name="Jhangiani S."/>
            <person name="Johnson A."/>
            <person name="Khan Z."/>
            <person name="Li Z."/>
            <person name="Liu W."/>
            <person name="Liu X."/>
            <person name="Perez L."/>
            <person name="Shen H."/>
            <person name="Wang Q."/>
            <person name="Watt J."/>
            <person name="Xi L."/>
            <person name="Xin Y."/>
            <person name="Zhou J."/>
            <person name="Deng J."/>
            <person name="Jiang H."/>
            <person name="Liu Y."/>
            <person name="Qu J."/>
            <person name="Song X.-Z."/>
            <person name="Zhang L."/>
            <person name="Villasana D."/>
            <person name="Johnson A."/>
            <person name="Liu J."/>
            <person name="Liyanage D."/>
            <person name="Lorensuhewa L."/>
            <person name="Robinson T."/>
            <person name="Song A."/>
            <person name="Song B.-B."/>
            <person name="Dinh H."/>
            <person name="Thornton R."/>
            <person name="Coyle M."/>
            <person name="Francisco L."/>
            <person name="Jackson L."/>
            <person name="Javaid M."/>
            <person name="Korchina V."/>
            <person name="Kovar C."/>
            <person name="Mata R."/>
            <person name="Mathew T."/>
            <person name="Ngo R."/>
            <person name="Nguyen L."/>
            <person name="Nguyen N."/>
            <person name="Okwuonu G."/>
            <person name="Ongeri F."/>
            <person name="Pham C."/>
            <person name="Simmons D."/>
            <person name="Wilczek-Boney K."/>
            <person name="Hale W."/>
            <person name="Jakkamsetti A."/>
            <person name="Pham P."/>
            <person name="Ruth R."/>
            <person name="San Lucas F."/>
            <person name="Warren J."/>
            <person name="Zhang J."/>
            <person name="Zhao Z."/>
            <person name="Zhou C."/>
            <person name="Zhu D."/>
            <person name="Lee S."/>
            <person name="Bess C."/>
            <person name="Blankenburg K."/>
            <person name="Forbes L."/>
            <person name="Fu Q."/>
            <person name="Gubbala S."/>
            <person name="Hirani K."/>
            <person name="Jayaseelan J.C."/>
            <person name="Lara F."/>
            <person name="Munidasa M."/>
            <person name="Palculict T."/>
            <person name="Patil S."/>
            <person name="Pu L.-L."/>
            <person name="Saada N."/>
            <person name="Tang L."/>
            <person name="Weissenberger G."/>
            <person name="Zhu Y."/>
            <person name="Hemphill L."/>
            <person name="Shang Y."/>
            <person name="Youmans B."/>
            <person name="Ayvaz T."/>
            <person name="Ross M."/>
            <person name="Santibanez J."/>
            <person name="Aqrawi P."/>
            <person name="Gross S."/>
            <person name="Joshi V."/>
            <person name="Fowler G."/>
            <person name="Nazareth L."/>
            <person name="Reid J."/>
            <person name="Worley K."/>
            <person name="Petrosino J."/>
            <person name="Highlander S."/>
            <person name="Gibbs R."/>
        </authorList>
    </citation>
    <scope>NUCLEOTIDE SEQUENCE [LARGE SCALE GENOMIC DNA]</scope>
    <source>
        <strain evidence="3 4">DSM 10105</strain>
    </source>
</reference>
<keyword evidence="3" id="KW-0238">DNA-binding</keyword>
<feature type="region of interest" description="Disordered" evidence="1">
    <location>
        <begin position="1"/>
        <end position="24"/>
    </location>
</feature>
<dbReference type="KEGG" id="pdo:PSDT_0723"/>
<protein>
    <submittedName>
        <fullName evidence="3">DNA-binding helix-turn-helix protein</fullName>
    </submittedName>
</protein>
<evidence type="ECO:0000313" key="4">
    <source>
        <dbReference type="Proteomes" id="UP000004946"/>
    </source>
</evidence>
<accession>E6JYX4</accession>
<comment type="caution">
    <text evidence="3">The sequence shown here is derived from an EMBL/GenBank/DDBJ whole genome shotgun (WGS) entry which is preliminary data.</text>
</comment>
<dbReference type="Pfam" id="PF01381">
    <property type="entry name" value="HTH_3"/>
    <property type="match status" value="1"/>
</dbReference>
<feature type="domain" description="HTH cro/C1-type" evidence="2">
    <location>
        <begin position="104"/>
        <end position="158"/>
    </location>
</feature>
<dbReference type="eggNOG" id="COG1396">
    <property type="taxonomic scope" value="Bacteria"/>
</dbReference>
<evidence type="ECO:0000256" key="1">
    <source>
        <dbReference type="SAM" id="MobiDB-lite"/>
    </source>
</evidence>
<feature type="compositionally biased region" description="Low complexity" evidence="1">
    <location>
        <begin position="1"/>
        <end position="12"/>
    </location>
</feature>
<dbReference type="HOGENOM" id="CLU_1552299_0_0_11"/>
<dbReference type="PATRIC" id="fig|864564.6.peg.797"/>
<dbReference type="Gene3D" id="1.10.260.40">
    <property type="entry name" value="lambda repressor-like DNA-binding domains"/>
    <property type="match status" value="1"/>
</dbReference>
<dbReference type="InterPro" id="IPR010982">
    <property type="entry name" value="Lambda_DNA-bd_dom_sf"/>
</dbReference>
<keyword evidence="4" id="KW-1185">Reference proteome</keyword>
<dbReference type="EMBL" id="AEON01000001">
    <property type="protein sequence ID" value="EFT83909.1"/>
    <property type="molecule type" value="Genomic_DNA"/>
</dbReference>
<dbReference type="CDD" id="cd00093">
    <property type="entry name" value="HTH_XRE"/>
    <property type="match status" value="1"/>
</dbReference>
<name>E6JYX4_PARDN</name>
<dbReference type="InterPro" id="IPR001387">
    <property type="entry name" value="Cro/C1-type_HTH"/>
</dbReference>
<dbReference type="SUPFAM" id="SSF47413">
    <property type="entry name" value="lambda repressor-like DNA-binding domains"/>
    <property type="match status" value="1"/>
</dbReference>
<dbReference type="SMART" id="SM00530">
    <property type="entry name" value="HTH_XRE"/>
    <property type="match status" value="1"/>
</dbReference>
<dbReference type="GO" id="GO:0003677">
    <property type="term" value="F:DNA binding"/>
    <property type="evidence" value="ECO:0007669"/>
    <property type="project" value="UniProtKB-KW"/>
</dbReference>
<dbReference type="Proteomes" id="UP000004946">
    <property type="component" value="Chromosome"/>
</dbReference>
<dbReference type="RefSeq" id="WP_006290449.1">
    <property type="nucleotide sequence ID" value="NZ_AP012333.1"/>
</dbReference>
<organism evidence="3 4">
    <name type="scientific">Parascardovia denticolens DSM 10105 = JCM 12538</name>
    <dbReference type="NCBI Taxonomy" id="864564"/>
    <lineage>
        <taxon>Bacteria</taxon>
        <taxon>Bacillati</taxon>
        <taxon>Actinomycetota</taxon>
        <taxon>Actinomycetes</taxon>
        <taxon>Bifidobacteriales</taxon>
        <taxon>Bifidobacteriaceae</taxon>
        <taxon>Parascardovia</taxon>
    </lineage>
</organism>
<dbReference type="AlphaFoldDB" id="E6JYX4"/>
<feature type="region of interest" description="Disordered" evidence="1">
    <location>
        <begin position="71"/>
        <end position="93"/>
    </location>
</feature>
<proteinExistence type="predicted"/>
<dbReference type="PROSITE" id="PS50943">
    <property type="entry name" value="HTH_CROC1"/>
    <property type="match status" value="1"/>
</dbReference>
<sequence length="189" mass="21001">MTETTLNRTTSTSMDRSGMMNMHRGDAINKNLTPAQQRAVRLAQEQIIRARQARAAKNERENNLHRMWANSESDDDMFATTPSPQKNHQDDSEISLRKVQGGVLRSLRTKDHKTLREISERAGVSLGYLSEVERGQKEASSELLTSITEALGVRLSDMLIMVAKQLRVAEKKAKGVALASSPVSNPMAL</sequence>
<evidence type="ECO:0000313" key="3">
    <source>
        <dbReference type="EMBL" id="EFT83909.1"/>
    </source>
</evidence>